<dbReference type="Proteomes" id="UP000245212">
    <property type="component" value="Unassembled WGS sequence"/>
</dbReference>
<keyword evidence="1" id="KW-0812">Transmembrane</keyword>
<dbReference type="Pfam" id="PF03334">
    <property type="entry name" value="PhaG_MnhG_YufB"/>
    <property type="match status" value="1"/>
</dbReference>
<keyword evidence="1" id="KW-1133">Transmembrane helix</keyword>
<feature type="transmembrane region" description="Helical" evidence="1">
    <location>
        <begin position="77"/>
        <end position="99"/>
    </location>
</feature>
<feature type="transmembrane region" description="Helical" evidence="1">
    <location>
        <begin position="46"/>
        <end position="65"/>
    </location>
</feature>
<dbReference type="NCBIfam" id="TIGR01300">
    <property type="entry name" value="CPA3_mnhG_phaG"/>
    <property type="match status" value="1"/>
</dbReference>
<dbReference type="GO" id="GO:0015385">
    <property type="term" value="F:sodium:proton antiporter activity"/>
    <property type="evidence" value="ECO:0007669"/>
    <property type="project" value="TreeGrafter"/>
</dbReference>
<accession>A0A2V1JT40</accession>
<dbReference type="AlphaFoldDB" id="A0A2V1JT40"/>
<evidence type="ECO:0000256" key="1">
    <source>
        <dbReference type="SAM" id="Phobius"/>
    </source>
</evidence>
<dbReference type="InterPro" id="IPR005133">
    <property type="entry name" value="PhaG_MnhG_YufB"/>
</dbReference>
<gene>
    <name evidence="2" type="ORF">DD235_16475</name>
</gene>
<evidence type="ECO:0000313" key="3">
    <source>
        <dbReference type="Proteomes" id="UP000245212"/>
    </source>
</evidence>
<protein>
    <submittedName>
        <fullName evidence="2">Cation:proton antiporter</fullName>
    </submittedName>
</protein>
<dbReference type="PANTHER" id="PTHR34703:SF1">
    <property type="entry name" value="ANTIPORTER SUBUNIT MNHG2-RELATED"/>
    <property type="match status" value="1"/>
</dbReference>
<name>A0A2V1JT40_9BURK</name>
<comment type="caution">
    <text evidence="2">The sequence shown here is derived from an EMBL/GenBank/DDBJ whole genome shotgun (WGS) entry which is preliminary data.</text>
</comment>
<organism evidence="2 3">
    <name type="scientific">Corticimicrobacter populi</name>
    <dbReference type="NCBI Taxonomy" id="2175229"/>
    <lineage>
        <taxon>Bacteria</taxon>
        <taxon>Pseudomonadati</taxon>
        <taxon>Pseudomonadota</taxon>
        <taxon>Betaproteobacteria</taxon>
        <taxon>Burkholderiales</taxon>
        <taxon>Alcaligenaceae</taxon>
        <taxon>Corticimicrobacter</taxon>
    </lineage>
</organism>
<proteinExistence type="predicted"/>
<evidence type="ECO:0000313" key="2">
    <source>
        <dbReference type="EMBL" id="PWF20875.1"/>
    </source>
</evidence>
<keyword evidence="1" id="KW-0472">Membrane</keyword>
<dbReference type="PANTHER" id="PTHR34703">
    <property type="entry name" value="ANTIPORTER SUBUNIT MNHG2-RELATED"/>
    <property type="match status" value="1"/>
</dbReference>
<keyword evidence="3" id="KW-1185">Reference proteome</keyword>
<dbReference type="EMBL" id="QETA01000011">
    <property type="protein sequence ID" value="PWF20875.1"/>
    <property type="molecule type" value="Genomic_DNA"/>
</dbReference>
<dbReference type="RefSeq" id="WP_109063216.1">
    <property type="nucleotide sequence ID" value="NZ_QETA01000011.1"/>
</dbReference>
<reference evidence="3" key="1">
    <citation type="submission" date="2018-05" db="EMBL/GenBank/DDBJ databases">
        <authorList>
            <person name="Li Y."/>
        </authorList>
    </citation>
    <scope>NUCLEOTIDE SEQUENCE [LARGE SCALE GENOMIC DNA]</scope>
    <source>
        <strain evidence="3">3d-2-2</strain>
    </source>
</reference>
<sequence length="125" mass="13504">MNQMAQVPEWVAYIVAALVLAGALLACIGSFGMVRLRNFYQRVHAPTMGATLGAGCVLVASMLYFSVAQTRPVIHELLITFFAVTTTAVTFLLLVRSALYRDRVAGRDRIPGANDANAVTGKEED</sequence>
<feature type="transmembrane region" description="Helical" evidence="1">
    <location>
        <begin position="12"/>
        <end position="34"/>
    </location>
</feature>